<dbReference type="InterPro" id="IPR010235">
    <property type="entry name" value="HepT"/>
</dbReference>
<keyword evidence="2" id="KW-1185">Reference proteome</keyword>
<name>A0AAU9CFP6_9GAMM</name>
<dbReference type="Proteomes" id="UP001321450">
    <property type="component" value="Chromosome"/>
</dbReference>
<dbReference type="NCBIfam" id="TIGR01987">
    <property type="entry name" value="HI0074"/>
    <property type="match status" value="1"/>
</dbReference>
<accession>A0AAU9CFP6</accession>
<gene>
    <name evidence="1" type="ORF">MIN45_P2029</name>
</gene>
<dbReference type="SUPFAM" id="SSF81593">
    <property type="entry name" value="Nucleotidyltransferase substrate binding subunit/domain"/>
    <property type="match status" value="1"/>
</dbReference>
<dbReference type="Pfam" id="PF08780">
    <property type="entry name" value="NTase_sub_bind"/>
    <property type="match status" value="1"/>
</dbReference>
<proteinExistence type="predicted"/>
<organism evidence="1 2">
    <name type="scientific">Methylomarinovum tepidoasis</name>
    <dbReference type="NCBI Taxonomy" id="2840183"/>
    <lineage>
        <taxon>Bacteria</taxon>
        <taxon>Pseudomonadati</taxon>
        <taxon>Pseudomonadota</taxon>
        <taxon>Gammaproteobacteria</taxon>
        <taxon>Methylococcales</taxon>
        <taxon>Methylothermaceae</taxon>
        <taxon>Methylomarinovum</taxon>
    </lineage>
</organism>
<protein>
    <recommendedName>
        <fullName evidence="3">Nucleotidyltransferase</fullName>
    </recommendedName>
</protein>
<dbReference type="EMBL" id="AP024718">
    <property type="protein sequence ID" value="BCX89656.1"/>
    <property type="molecule type" value="Genomic_DNA"/>
</dbReference>
<evidence type="ECO:0008006" key="3">
    <source>
        <dbReference type="Google" id="ProtNLM"/>
    </source>
</evidence>
<reference evidence="2" key="1">
    <citation type="journal article" date="2024" name="Int. J. Syst. Evol. Microbiol.">
        <title>Methylomarinovum tepidoasis sp. nov., a moderately thermophilic methanotroph of the family Methylothermaceae isolated from a deep-sea hydrothermal field.</title>
        <authorList>
            <person name="Hirayama H."/>
            <person name="Takaki Y."/>
            <person name="Abe M."/>
            <person name="Miyazaki M."/>
            <person name="Uematsu K."/>
            <person name="Matsui Y."/>
            <person name="Takai K."/>
        </authorList>
    </citation>
    <scope>NUCLEOTIDE SEQUENCE [LARGE SCALE GENOMIC DNA]</scope>
    <source>
        <strain evidence="2">IN45</strain>
    </source>
</reference>
<dbReference type="KEGG" id="meiy:MIN45_P2029"/>
<dbReference type="Gene3D" id="1.20.120.330">
    <property type="entry name" value="Nucleotidyltransferases domain 2"/>
    <property type="match status" value="1"/>
</dbReference>
<evidence type="ECO:0000313" key="2">
    <source>
        <dbReference type="Proteomes" id="UP001321450"/>
    </source>
</evidence>
<evidence type="ECO:0000313" key="1">
    <source>
        <dbReference type="EMBL" id="BCX89656.1"/>
    </source>
</evidence>
<sequence>MAQLRSACQRERYSELERAGLIQMFEFSLELAWKTLKDWLAEEGFQVATPREAIRQSFEAGLLPEEDAQLLLEALRQRNLLAHTYREELAETAVESIKRRYFPVLERLLRRLQTR</sequence>
<dbReference type="AlphaFoldDB" id="A0AAU9CFP6"/>